<feature type="compositionally biased region" description="Low complexity" evidence="1">
    <location>
        <begin position="76"/>
        <end position="87"/>
    </location>
</feature>
<keyword evidence="3" id="KW-1185">Reference proteome</keyword>
<sequence>MLTMKLLCICGLLATLQNVVVAMNNPYQGGTAPPVDNESGSEEDDVQVPPQHAGGFGSGTHQQPNMMMHGGVPMHPSQQWPQQSSPSASFNSNNLAQQYGSQQYPGMNMPSPTGTSTQILNLAQTLNRSIVEDLKMYLSTIAEAKAIEQPSIVRNVLAVKSKPQRKRKNSENSSSGSNTSRKSQWSRSQPICWRCGSEHSCRRCRHIKTVCRKCNTSGHLERMCAPHQAWLKKNGNGTREEKAANSVRLGRVFLVNSVNQKHRLIEIPIEMNGKKVDFVIDSGTESTVLCEEAHRRIGSPRVSRCKERAKYPDGSTRTFLGKGLATFSIGGQTHTGRFFVSKNGSKNLLGTEMMENLGLMKSIQRSLAVKLPAENVQGTKEQHHQSAVREGVIKKPSDKHQRRTKRVAVGATGVASRSNSQSWRAGYVDNRAGIRQDGVSLRKAPSENIGWGRPMMDMASESDWKAIASTSRQRPEPFGLR</sequence>
<feature type="region of interest" description="Disordered" evidence="1">
    <location>
        <begin position="158"/>
        <end position="183"/>
    </location>
</feature>
<name>A0A183C9Y7_GLOPA</name>
<evidence type="ECO:0000313" key="3">
    <source>
        <dbReference type="Proteomes" id="UP000050741"/>
    </source>
</evidence>
<reference evidence="3" key="1">
    <citation type="submission" date="2013-12" db="EMBL/GenBank/DDBJ databases">
        <authorList>
            <person name="Aslett M."/>
        </authorList>
    </citation>
    <scope>NUCLEOTIDE SEQUENCE [LARGE SCALE GENOMIC DNA]</scope>
    <source>
        <strain evidence="3">Lindley</strain>
    </source>
</reference>
<dbReference type="SUPFAM" id="SSF50630">
    <property type="entry name" value="Acid proteases"/>
    <property type="match status" value="1"/>
</dbReference>
<feature type="signal peptide" evidence="2">
    <location>
        <begin position="1"/>
        <end position="22"/>
    </location>
</feature>
<dbReference type="InterPro" id="IPR001969">
    <property type="entry name" value="Aspartic_peptidase_AS"/>
</dbReference>
<evidence type="ECO:0000313" key="4">
    <source>
        <dbReference type="WBParaSite" id="GPLIN_000968600"/>
    </source>
</evidence>
<protein>
    <submittedName>
        <fullName evidence="4">CCHC-type domain-containing protein</fullName>
    </submittedName>
</protein>
<organism evidence="3 4">
    <name type="scientific">Globodera pallida</name>
    <name type="common">Potato cyst nematode worm</name>
    <name type="synonym">Heterodera pallida</name>
    <dbReference type="NCBI Taxonomy" id="36090"/>
    <lineage>
        <taxon>Eukaryota</taxon>
        <taxon>Metazoa</taxon>
        <taxon>Ecdysozoa</taxon>
        <taxon>Nematoda</taxon>
        <taxon>Chromadorea</taxon>
        <taxon>Rhabditida</taxon>
        <taxon>Tylenchina</taxon>
        <taxon>Tylenchomorpha</taxon>
        <taxon>Tylenchoidea</taxon>
        <taxon>Heteroderidae</taxon>
        <taxon>Heteroderinae</taxon>
        <taxon>Globodera</taxon>
    </lineage>
</organism>
<feature type="chain" id="PRO_5008147294" evidence="2">
    <location>
        <begin position="23"/>
        <end position="481"/>
    </location>
</feature>
<dbReference type="InterPro" id="IPR021109">
    <property type="entry name" value="Peptidase_aspartic_dom_sf"/>
</dbReference>
<reference evidence="3" key="2">
    <citation type="submission" date="2014-05" db="EMBL/GenBank/DDBJ databases">
        <title>The genome and life-stage specific transcriptomes of Globodera pallida elucidate key aspects of plant parasitism by a cyst nematode.</title>
        <authorList>
            <person name="Cotton J.A."/>
            <person name="Lilley C.J."/>
            <person name="Jones L.M."/>
            <person name="Kikuchi T."/>
            <person name="Reid A.J."/>
            <person name="Thorpe P."/>
            <person name="Tsai I.J."/>
            <person name="Beasley H."/>
            <person name="Blok V."/>
            <person name="Cock P.J.A."/>
            <person name="Van den Akker S.E."/>
            <person name="Holroyd N."/>
            <person name="Hunt M."/>
            <person name="Mantelin S."/>
            <person name="Naghra H."/>
            <person name="Pain A."/>
            <person name="Palomares-Rius J.E."/>
            <person name="Zarowiecki M."/>
            <person name="Berriman M."/>
            <person name="Jones J.T."/>
            <person name="Urwin P.E."/>
        </authorList>
    </citation>
    <scope>NUCLEOTIDE SEQUENCE [LARGE SCALE GENOMIC DNA]</scope>
    <source>
        <strain evidence="3">Lindley</strain>
    </source>
</reference>
<accession>A0A183C9Y7</accession>
<feature type="region of interest" description="Disordered" evidence="1">
    <location>
        <begin position="30"/>
        <end position="93"/>
    </location>
</feature>
<keyword evidence="2" id="KW-0732">Signal</keyword>
<reference evidence="4" key="3">
    <citation type="submission" date="2016-06" db="UniProtKB">
        <authorList>
            <consortium name="WormBaseParasite"/>
        </authorList>
    </citation>
    <scope>IDENTIFICATION</scope>
</reference>
<evidence type="ECO:0000256" key="1">
    <source>
        <dbReference type="SAM" id="MobiDB-lite"/>
    </source>
</evidence>
<dbReference type="GO" id="GO:0004190">
    <property type="term" value="F:aspartic-type endopeptidase activity"/>
    <property type="evidence" value="ECO:0007669"/>
    <property type="project" value="InterPro"/>
</dbReference>
<evidence type="ECO:0000256" key="2">
    <source>
        <dbReference type="SAM" id="SignalP"/>
    </source>
</evidence>
<feature type="region of interest" description="Disordered" evidence="1">
    <location>
        <begin position="377"/>
        <end position="415"/>
    </location>
</feature>
<dbReference type="Gene3D" id="2.40.70.10">
    <property type="entry name" value="Acid Proteases"/>
    <property type="match status" value="1"/>
</dbReference>
<dbReference type="Proteomes" id="UP000050741">
    <property type="component" value="Unassembled WGS sequence"/>
</dbReference>
<dbReference type="AlphaFoldDB" id="A0A183C9Y7"/>
<dbReference type="PROSITE" id="PS00141">
    <property type="entry name" value="ASP_PROTEASE"/>
    <property type="match status" value="1"/>
</dbReference>
<dbReference type="WBParaSite" id="GPLIN_000968600">
    <property type="protein sequence ID" value="GPLIN_000968600"/>
    <property type="gene ID" value="GPLIN_000968600"/>
</dbReference>
<dbReference type="GO" id="GO:0006508">
    <property type="term" value="P:proteolysis"/>
    <property type="evidence" value="ECO:0007669"/>
    <property type="project" value="InterPro"/>
</dbReference>
<dbReference type="Pfam" id="PF13975">
    <property type="entry name" value="gag-asp_proteas"/>
    <property type="match status" value="1"/>
</dbReference>
<proteinExistence type="predicted"/>
<feature type="compositionally biased region" description="Low complexity" evidence="1">
    <location>
        <begin position="171"/>
        <end position="183"/>
    </location>
</feature>